<dbReference type="SUPFAM" id="SSF50685">
    <property type="entry name" value="Barwin-like endoglucanases"/>
    <property type="match status" value="1"/>
</dbReference>
<dbReference type="GO" id="GO:0016829">
    <property type="term" value="F:lyase activity"/>
    <property type="evidence" value="ECO:0007669"/>
    <property type="project" value="UniProtKB-KW"/>
</dbReference>
<dbReference type="PANTHER" id="PTHR34183">
    <property type="entry name" value="ENDOLYTIC PEPTIDOGLYCAN TRANSGLYCOSYLASE RLPA"/>
    <property type="match status" value="1"/>
</dbReference>
<dbReference type="InterPro" id="IPR034718">
    <property type="entry name" value="RlpA"/>
</dbReference>
<protein>
    <recommendedName>
        <fullName evidence="3">RlpA-like protein double-psi beta-barrel domain-containing protein</fullName>
    </recommendedName>
</protein>
<dbReference type="GO" id="GO:0071555">
    <property type="term" value="P:cell wall organization"/>
    <property type="evidence" value="ECO:0007669"/>
    <property type="project" value="UniProtKB-KW"/>
</dbReference>
<keyword evidence="2" id="KW-0961">Cell wall biogenesis/degradation</keyword>
<dbReference type="CDD" id="cd22268">
    <property type="entry name" value="DPBB_RlpA-like"/>
    <property type="match status" value="1"/>
</dbReference>
<dbReference type="InterPro" id="IPR009009">
    <property type="entry name" value="RlpA-like_DPBB"/>
</dbReference>
<feature type="domain" description="RlpA-like protein double-psi beta-barrel" evidence="3">
    <location>
        <begin position="24"/>
        <end position="111"/>
    </location>
</feature>
<gene>
    <name evidence="4" type="ORF">METZ01_LOCUS46017</name>
</gene>
<feature type="non-terminal residue" evidence="4">
    <location>
        <position position="1"/>
    </location>
</feature>
<name>A0A381RW68_9ZZZZ</name>
<proteinExistence type="inferred from homology"/>
<dbReference type="EMBL" id="UINC01002123">
    <property type="protein sequence ID" value="SUZ93163.1"/>
    <property type="molecule type" value="Genomic_DNA"/>
</dbReference>
<keyword evidence="1" id="KW-0456">Lyase</keyword>
<dbReference type="PANTHER" id="PTHR34183:SF1">
    <property type="entry name" value="ENDOLYTIC PEPTIDOGLYCAN TRANSGLYCOSYLASE RLPA"/>
    <property type="match status" value="1"/>
</dbReference>
<evidence type="ECO:0000313" key="4">
    <source>
        <dbReference type="EMBL" id="SUZ93163.1"/>
    </source>
</evidence>
<dbReference type="InterPro" id="IPR036908">
    <property type="entry name" value="RlpA-like_sf"/>
</dbReference>
<dbReference type="InterPro" id="IPR012997">
    <property type="entry name" value="RplA"/>
</dbReference>
<accession>A0A381RW68</accession>
<dbReference type="Pfam" id="PF03330">
    <property type="entry name" value="DPBB_1"/>
    <property type="match status" value="1"/>
</dbReference>
<evidence type="ECO:0000256" key="2">
    <source>
        <dbReference type="ARBA" id="ARBA00023316"/>
    </source>
</evidence>
<sequence>VVFFSAGAGCAARRVPTGGGGAPEGNASWYGIAYHGRIAADGSRYNMYEFTAAHKTLEFGTQLLVTNLNNGRTVKVKITDRGPFVEGRVIDLSFTAAQALGMLNDGVAPVHLEIIG</sequence>
<dbReference type="HAMAP" id="MF_02071">
    <property type="entry name" value="RlpA"/>
    <property type="match status" value="1"/>
</dbReference>
<evidence type="ECO:0000259" key="3">
    <source>
        <dbReference type="Pfam" id="PF03330"/>
    </source>
</evidence>
<reference evidence="4" key="1">
    <citation type="submission" date="2018-05" db="EMBL/GenBank/DDBJ databases">
        <authorList>
            <person name="Lanie J.A."/>
            <person name="Ng W.-L."/>
            <person name="Kazmierczak K.M."/>
            <person name="Andrzejewski T.M."/>
            <person name="Davidsen T.M."/>
            <person name="Wayne K.J."/>
            <person name="Tettelin H."/>
            <person name="Glass J.I."/>
            <person name="Rusch D."/>
            <person name="Podicherti R."/>
            <person name="Tsui H.-C.T."/>
            <person name="Winkler M.E."/>
        </authorList>
    </citation>
    <scope>NUCLEOTIDE SEQUENCE</scope>
</reference>
<dbReference type="AlphaFoldDB" id="A0A381RW68"/>
<evidence type="ECO:0000256" key="1">
    <source>
        <dbReference type="ARBA" id="ARBA00023239"/>
    </source>
</evidence>
<organism evidence="4">
    <name type="scientific">marine metagenome</name>
    <dbReference type="NCBI Taxonomy" id="408172"/>
    <lineage>
        <taxon>unclassified sequences</taxon>
        <taxon>metagenomes</taxon>
        <taxon>ecological metagenomes</taxon>
    </lineage>
</organism>
<dbReference type="NCBIfam" id="TIGR00413">
    <property type="entry name" value="rlpA"/>
    <property type="match status" value="1"/>
</dbReference>
<dbReference type="Gene3D" id="2.40.40.10">
    <property type="entry name" value="RlpA-like domain"/>
    <property type="match status" value="1"/>
</dbReference>